<dbReference type="Gene3D" id="3.10.50.30">
    <property type="entry name" value="Transcription elongation factor, GreA/GreB, C-terminal domain"/>
    <property type="match status" value="1"/>
</dbReference>
<dbReference type="InterPro" id="IPR022691">
    <property type="entry name" value="Tscrpt_elong_fac_GreA/B_N"/>
</dbReference>
<reference evidence="12 13" key="1">
    <citation type="submission" date="2019-01" db="EMBL/GenBank/DDBJ databases">
        <authorList>
            <consortium name="Pathogen Informatics"/>
        </authorList>
    </citation>
    <scope>NUCLEOTIDE SEQUENCE [LARGE SCALE GENOMIC DNA]</scope>
    <source>
        <strain evidence="12 13">NCTC10168</strain>
    </source>
</reference>
<evidence type="ECO:0000256" key="8">
    <source>
        <dbReference type="HAMAP-Rule" id="MF_00105"/>
    </source>
</evidence>
<dbReference type="InterPro" id="IPR028624">
    <property type="entry name" value="Tscrpt_elong_fac_GreA/B"/>
</dbReference>
<dbReference type="Gene3D" id="1.10.287.180">
    <property type="entry name" value="Transcription elongation factor, GreA/GreB, N-terminal domain"/>
    <property type="match status" value="1"/>
</dbReference>
<dbReference type="InterPro" id="IPR006359">
    <property type="entry name" value="Tscrpt_elong_fac_GreA"/>
</dbReference>
<name>A0A449B456_9BACT</name>
<dbReference type="GO" id="GO:0032784">
    <property type="term" value="P:regulation of DNA-templated transcription elongation"/>
    <property type="evidence" value="ECO:0007669"/>
    <property type="project" value="UniProtKB-UniRule"/>
</dbReference>
<evidence type="ECO:0000313" key="12">
    <source>
        <dbReference type="EMBL" id="VEU75370.1"/>
    </source>
</evidence>
<dbReference type="GO" id="GO:0070063">
    <property type="term" value="F:RNA polymerase binding"/>
    <property type="evidence" value="ECO:0007669"/>
    <property type="project" value="InterPro"/>
</dbReference>
<dbReference type="NCBIfam" id="NF001263">
    <property type="entry name" value="PRK00226.1-4"/>
    <property type="match status" value="1"/>
</dbReference>
<evidence type="ECO:0000256" key="3">
    <source>
        <dbReference type="ARBA" id="ARBA00023015"/>
    </source>
</evidence>
<evidence type="ECO:0000256" key="5">
    <source>
        <dbReference type="ARBA" id="ARBA00023163"/>
    </source>
</evidence>
<comment type="function">
    <text evidence="6 8 9">Necessary for efficient RNA polymerase transcription elongation past template-encoded arresting sites. The arresting sites in DNA have the property of trapping a certain fraction of elongating RNA polymerases that pass through, resulting in locked ternary complexes. Cleavage of the nascent transcript by cleavage factors such as GreA or GreB allows the resumption of elongation from the new 3'terminus. GreA releases sequences of 2 to 3 nucleotides.</text>
</comment>
<dbReference type="GO" id="GO:0003677">
    <property type="term" value="F:DNA binding"/>
    <property type="evidence" value="ECO:0007669"/>
    <property type="project" value="UniProtKB-UniRule"/>
</dbReference>
<dbReference type="InterPro" id="IPR036953">
    <property type="entry name" value="GreA/GreB_C_sf"/>
</dbReference>
<dbReference type="EMBL" id="LR215037">
    <property type="protein sequence ID" value="VEU75370.1"/>
    <property type="molecule type" value="Genomic_DNA"/>
</dbReference>
<keyword evidence="3 8" id="KW-0805">Transcription regulation</keyword>
<comment type="similarity">
    <text evidence="1 8 9">Belongs to the GreA/GreB family.</text>
</comment>
<keyword evidence="4 8" id="KW-0238">DNA-binding</keyword>
<evidence type="ECO:0000259" key="10">
    <source>
        <dbReference type="Pfam" id="PF01272"/>
    </source>
</evidence>
<dbReference type="InterPro" id="IPR036805">
    <property type="entry name" value="Tscrpt_elong_fac_GreA/B_N_sf"/>
</dbReference>
<gene>
    <name evidence="8 12" type="primary">greA</name>
    <name evidence="12" type="ORF">NCTC10168_00288</name>
</gene>
<dbReference type="RefSeq" id="WP_129646433.1">
    <property type="nucleotide sequence ID" value="NZ_LR215037.1"/>
</dbReference>
<dbReference type="PIRSF" id="PIRSF006092">
    <property type="entry name" value="GreA_GreB"/>
    <property type="match status" value="1"/>
</dbReference>
<organism evidence="12 13">
    <name type="scientific">Mycoplasmopsis maculosa</name>
    <dbReference type="NCBI Taxonomy" id="114885"/>
    <lineage>
        <taxon>Bacteria</taxon>
        <taxon>Bacillati</taxon>
        <taxon>Mycoplasmatota</taxon>
        <taxon>Mycoplasmoidales</taxon>
        <taxon>Metamycoplasmataceae</taxon>
        <taxon>Mycoplasmopsis</taxon>
    </lineage>
</organism>
<evidence type="ECO:0000256" key="4">
    <source>
        <dbReference type="ARBA" id="ARBA00023125"/>
    </source>
</evidence>
<evidence type="ECO:0000259" key="11">
    <source>
        <dbReference type="Pfam" id="PF03449"/>
    </source>
</evidence>
<dbReference type="FunFam" id="1.10.287.180:FF:000001">
    <property type="entry name" value="Transcription elongation factor GreA"/>
    <property type="match status" value="1"/>
</dbReference>
<evidence type="ECO:0000256" key="2">
    <source>
        <dbReference type="ARBA" id="ARBA00013729"/>
    </source>
</evidence>
<protein>
    <recommendedName>
        <fullName evidence="2 8">Transcription elongation factor GreA</fullName>
    </recommendedName>
    <alternativeName>
        <fullName evidence="7 8">Transcript cleavage factor GreA</fullName>
    </alternativeName>
</protein>
<evidence type="ECO:0000313" key="13">
    <source>
        <dbReference type="Proteomes" id="UP000290243"/>
    </source>
</evidence>
<dbReference type="HAMAP" id="MF_00105">
    <property type="entry name" value="GreA_GreB"/>
    <property type="match status" value="1"/>
</dbReference>
<dbReference type="KEGG" id="mmau:NCTC10168_00288"/>
<feature type="domain" description="Transcription elongation factor GreA/GreB C-terminal" evidence="10">
    <location>
        <begin position="90"/>
        <end position="161"/>
    </location>
</feature>
<evidence type="ECO:0000256" key="9">
    <source>
        <dbReference type="RuleBase" id="RU000556"/>
    </source>
</evidence>
<evidence type="ECO:0000256" key="6">
    <source>
        <dbReference type="ARBA" id="ARBA00024916"/>
    </source>
</evidence>
<dbReference type="AlphaFoldDB" id="A0A449B456"/>
<keyword evidence="5 8" id="KW-0804">Transcription</keyword>
<dbReference type="Pfam" id="PF01272">
    <property type="entry name" value="GreA_GreB"/>
    <property type="match status" value="1"/>
</dbReference>
<dbReference type="NCBIfam" id="TIGR01462">
    <property type="entry name" value="greA"/>
    <property type="match status" value="1"/>
</dbReference>
<dbReference type="PANTHER" id="PTHR30437">
    <property type="entry name" value="TRANSCRIPTION ELONGATION FACTOR GREA"/>
    <property type="match status" value="1"/>
</dbReference>
<evidence type="ECO:0000256" key="7">
    <source>
        <dbReference type="ARBA" id="ARBA00030776"/>
    </source>
</evidence>
<dbReference type="PANTHER" id="PTHR30437:SF4">
    <property type="entry name" value="TRANSCRIPTION ELONGATION FACTOR GREA"/>
    <property type="match status" value="1"/>
</dbReference>
<keyword evidence="12" id="KW-0251">Elongation factor</keyword>
<dbReference type="OrthoDB" id="9808774at2"/>
<dbReference type="GO" id="GO:0006354">
    <property type="term" value="P:DNA-templated transcription elongation"/>
    <property type="evidence" value="ECO:0007669"/>
    <property type="project" value="TreeGrafter"/>
</dbReference>
<keyword evidence="12" id="KW-0648">Protein biosynthesis</keyword>
<keyword evidence="13" id="KW-1185">Reference proteome</keyword>
<dbReference type="InterPro" id="IPR023459">
    <property type="entry name" value="Tscrpt_elong_fac_GreA/B_fam"/>
</dbReference>
<dbReference type="InterPro" id="IPR001437">
    <property type="entry name" value="Tscrpt_elong_fac_GreA/B_C"/>
</dbReference>
<dbReference type="SUPFAM" id="SSF46557">
    <property type="entry name" value="GreA transcript cleavage protein, N-terminal domain"/>
    <property type="match status" value="1"/>
</dbReference>
<dbReference type="Proteomes" id="UP000290243">
    <property type="component" value="Chromosome"/>
</dbReference>
<proteinExistence type="inferred from homology"/>
<evidence type="ECO:0000256" key="1">
    <source>
        <dbReference type="ARBA" id="ARBA00008213"/>
    </source>
</evidence>
<dbReference type="GO" id="GO:0003746">
    <property type="term" value="F:translation elongation factor activity"/>
    <property type="evidence" value="ECO:0007669"/>
    <property type="project" value="UniProtKB-KW"/>
</dbReference>
<dbReference type="SUPFAM" id="SSF54534">
    <property type="entry name" value="FKBP-like"/>
    <property type="match status" value="1"/>
</dbReference>
<accession>A0A449B456</accession>
<dbReference type="Pfam" id="PF03449">
    <property type="entry name" value="GreA_GreB_N"/>
    <property type="match status" value="1"/>
</dbReference>
<feature type="domain" description="Transcription elongation factor GreA/GreB N-terminal" evidence="11">
    <location>
        <begin position="9"/>
        <end position="78"/>
    </location>
</feature>
<sequence>MAKNTNDLIYLSQDTLDRYKEEYNNLINVERPAVQAALKEARAQGDLSENAEYDAARERQSIVEGRIHELESILERAHLIESDNKRTISNKAGIGSLVRYLNLKTNEEREVRIMGMHDSNPLENKISNESPVAQAIMEAEIGEEVEVEVPNKYSIKIISIEN</sequence>